<sequence length="84" mass="9578">MFPSGTMLDRHHGLKHHCRLPAAESEGLPGLSYRNSYAGQCLCTIYLVVSTLIFRVHTQPILFSQHDPSFRSRGRGDLYYSRLL</sequence>
<evidence type="ECO:0000313" key="1">
    <source>
        <dbReference type="EMBL" id="CCF46768.1"/>
    </source>
</evidence>
<dbReference type="Proteomes" id="UP000007174">
    <property type="component" value="Unassembled WGS sequence"/>
</dbReference>
<gene>
    <name evidence="1" type="ORF">CH063_03947</name>
</gene>
<dbReference type="AlphaFoldDB" id="H1W2Q5"/>
<name>H1W2Q5_COLHI</name>
<organism evidence="1 2">
    <name type="scientific">Colletotrichum higginsianum (strain IMI 349063)</name>
    <name type="common">Crucifer anthracnose fungus</name>
    <dbReference type="NCBI Taxonomy" id="759273"/>
    <lineage>
        <taxon>Eukaryota</taxon>
        <taxon>Fungi</taxon>
        <taxon>Dikarya</taxon>
        <taxon>Ascomycota</taxon>
        <taxon>Pezizomycotina</taxon>
        <taxon>Sordariomycetes</taxon>
        <taxon>Hypocreomycetidae</taxon>
        <taxon>Glomerellales</taxon>
        <taxon>Glomerellaceae</taxon>
        <taxon>Colletotrichum</taxon>
        <taxon>Colletotrichum destructivum species complex</taxon>
    </lineage>
</organism>
<evidence type="ECO:0000313" key="2">
    <source>
        <dbReference type="Proteomes" id="UP000007174"/>
    </source>
</evidence>
<dbReference type="HOGENOM" id="CLU_2527348_0_0_1"/>
<protein>
    <submittedName>
        <fullName evidence="1">Uncharacterized protein</fullName>
    </submittedName>
</protein>
<accession>H1W2Q5</accession>
<proteinExistence type="predicted"/>
<reference evidence="2" key="1">
    <citation type="journal article" date="2012" name="Nat. Genet.">
        <title>Lifestyle transitions in plant pathogenic Colletotrichum fungi deciphered by genome and transcriptome analyses.</title>
        <authorList>
            <person name="O'Connell R.J."/>
            <person name="Thon M.R."/>
            <person name="Hacquard S."/>
            <person name="Amyotte S.G."/>
            <person name="Kleemann J."/>
            <person name="Torres M.F."/>
            <person name="Damm U."/>
            <person name="Buiate E.A."/>
            <person name="Epstein L."/>
            <person name="Alkan N."/>
            <person name="Altmueller J."/>
            <person name="Alvarado-Balderrama L."/>
            <person name="Bauser C.A."/>
            <person name="Becker C."/>
            <person name="Birren B.W."/>
            <person name="Chen Z."/>
            <person name="Choi J."/>
            <person name="Crouch J.A."/>
            <person name="Duvick J.P."/>
            <person name="Farman M.A."/>
            <person name="Gan P."/>
            <person name="Heiman D."/>
            <person name="Henrissat B."/>
            <person name="Howard R.J."/>
            <person name="Kabbage M."/>
            <person name="Koch C."/>
            <person name="Kracher B."/>
            <person name="Kubo Y."/>
            <person name="Law A.D."/>
            <person name="Lebrun M.-H."/>
            <person name="Lee Y.-H."/>
            <person name="Miyara I."/>
            <person name="Moore N."/>
            <person name="Neumann U."/>
            <person name="Nordstroem K."/>
            <person name="Panaccione D.G."/>
            <person name="Panstruga R."/>
            <person name="Place M."/>
            <person name="Proctor R.H."/>
            <person name="Prusky D."/>
            <person name="Rech G."/>
            <person name="Reinhardt R."/>
            <person name="Rollins J.A."/>
            <person name="Rounsley S."/>
            <person name="Schardl C.L."/>
            <person name="Schwartz D.C."/>
            <person name="Shenoy N."/>
            <person name="Shirasu K."/>
            <person name="Sikhakolli U.R."/>
            <person name="Stueber K."/>
            <person name="Sukno S.A."/>
            <person name="Sweigard J.A."/>
            <person name="Takano Y."/>
            <person name="Takahara H."/>
            <person name="Trail F."/>
            <person name="van der Does H.C."/>
            <person name="Voll L.M."/>
            <person name="Will I."/>
            <person name="Young S."/>
            <person name="Zeng Q."/>
            <person name="Zhang J."/>
            <person name="Zhou S."/>
            <person name="Dickman M.B."/>
            <person name="Schulze-Lefert P."/>
            <person name="Ver Loren van Themaat E."/>
            <person name="Ma L.-J."/>
            <person name="Vaillancourt L.J."/>
        </authorList>
    </citation>
    <scope>NUCLEOTIDE SEQUENCE [LARGE SCALE GENOMIC DNA]</scope>
    <source>
        <strain evidence="2">IMI 349063</strain>
    </source>
</reference>
<dbReference type="EMBL" id="CACQ02009045">
    <property type="protein sequence ID" value="CCF46768.1"/>
    <property type="molecule type" value="Genomic_DNA"/>
</dbReference>